<reference evidence="1" key="1">
    <citation type="submission" date="2020-04" db="EMBL/GenBank/DDBJ databases">
        <authorList>
            <person name="Alioto T."/>
            <person name="Alioto T."/>
            <person name="Gomez Garrido J."/>
        </authorList>
    </citation>
    <scope>NUCLEOTIDE SEQUENCE</scope>
    <source>
        <strain evidence="1">A484AB</strain>
    </source>
</reference>
<dbReference type="Pfam" id="PF00656">
    <property type="entry name" value="Peptidase_C14"/>
    <property type="match status" value="1"/>
</dbReference>
<dbReference type="Gene3D" id="2.60.40.10">
    <property type="entry name" value="Immunoglobulins"/>
    <property type="match status" value="2"/>
</dbReference>
<dbReference type="PROSITE" id="PS50835">
    <property type="entry name" value="IG_LIKE"/>
    <property type="match status" value="2"/>
</dbReference>
<proteinExistence type="predicted"/>
<dbReference type="InterPro" id="IPR001309">
    <property type="entry name" value="Pept_C14_p20"/>
</dbReference>
<comment type="caution">
    <text evidence="1">The sequence shown here is derived from an EMBL/GenBank/DDBJ whole genome shotgun (WGS) entry which is preliminary data.</text>
</comment>
<dbReference type="SMART" id="SM00408">
    <property type="entry name" value="IGc2"/>
    <property type="match status" value="2"/>
</dbReference>
<dbReference type="SUPFAM" id="SSF48726">
    <property type="entry name" value="Immunoglobulin"/>
    <property type="match status" value="2"/>
</dbReference>
<dbReference type="Gene3D" id="3.40.50.1460">
    <property type="match status" value="1"/>
</dbReference>
<dbReference type="Gene3D" id="1.10.533.10">
    <property type="entry name" value="Death Domain, Fas"/>
    <property type="match status" value="1"/>
</dbReference>
<dbReference type="EMBL" id="CACRXK020001455">
    <property type="protein sequence ID" value="CAB3989272.1"/>
    <property type="molecule type" value="Genomic_DNA"/>
</dbReference>
<dbReference type="InterPro" id="IPR007110">
    <property type="entry name" value="Ig-like_dom"/>
</dbReference>
<dbReference type="SMART" id="SM00409">
    <property type="entry name" value="IG"/>
    <property type="match status" value="2"/>
</dbReference>
<dbReference type="InterPro" id="IPR036179">
    <property type="entry name" value="Ig-like_dom_sf"/>
</dbReference>
<dbReference type="CDD" id="cd00096">
    <property type="entry name" value="Ig"/>
    <property type="match status" value="1"/>
</dbReference>
<dbReference type="PROSITE" id="PS50208">
    <property type="entry name" value="CASPASE_P20"/>
    <property type="match status" value="1"/>
</dbReference>
<gene>
    <name evidence="1" type="ORF">PACLA_8A006165</name>
</gene>
<dbReference type="InterPro" id="IPR003599">
    <property type="entry name" value="Ig_sub"/>
</dbReference>
<dbReference type="InterPro" id="IPR052039">
    <property type="entry name" value="Caspase-related_regulators"/>
</dbReference>
<organism evidence="1 2">
    <name type="scientific">Paramuricea clavata</name>
    <name type="common">Red gorgonian</name>
    <name type="synonym">Violescent sea-whip</name>
    <dbReference type="NCBI Taxonomy" id="317549"/>
    <lineage>
        <taxon>Eukaryota</taxon>
        <taxon>Metazoa</taxon>
        <taxon>Cnidaria</taxon>
        <taxon>Anthozoa</taxon>
        <taxon>Octocorallia</taxon>
        <taxon>Malacalcyonacea</taxon>
        <taxon>Plexauridae</taxon>
        <taxon>Paramuricea</taxon>
    </lineage>
</organism>
<dbReference type="Pfam" id="PF13927">
    <property type="entry name" value="Ig_3"/>
    <property type="match status" value="2"/>
</dbReference>
<dbReference type="InterPro" id="IPR011600">
    <property type="entry name" value="Pept_C14_caspase"/>
</dbReference>
<protein>
    <submittedName>
        <fullName evidence="1">Mucosa-associated lymphoid tissue lymphoma translocation 1 homolog</fullName>
    </submittedName>
</protein>
<dbReference type="InterPro" id="IPR029030">
    <property type="entry name" value="Caspase-like_dom_sf"/>
</dbReference>
<dbReference type="SUPFAM" id="SSF47986">
    <property type="entry name" value="DEATH domain"/>
    <property type="match status" value="1"/>
</dbReference>
<dbReference type="InterPro" id="IPR011029">
    <property type="entry name" value="DEATH-like_dom_sf"/>
</dbReference>
<dbReference type="InterPro" id="IPR003598">
    <property type="entry name" value="Ig_sub2"/>
</dbReference>
<dbReference type="Proteomes" id="UP001152795">
    <property type="component" value="Unassembled WGS sequence"/>
</dbReference>
<evidence type="ECO:0000313" key="2">
    <source>
        <dbReference type="Proteomes" id="UP001152795"/>
    </source>
</evidence>
<dbReference type="AlphaFoldDB" id="A0A6S7GIB6"/>
<sequence>MNDVISSIPKDLKFSLAKLLDRRREPNWKSFVAKTPKNVYAFRKGEYETLRLEILKENGSPTLQLIEKLGTKKVQICHFIDILESLEKDENINKALDLFMGEPPSIVVQPPAEIQLRVGDDQVVRCEAVGKQPMLYQWFKEGEKLKDATNQELSLTKVQPINEGLYICRVANIRGYQFSRWIRVVVEKRKEFETGDEKPNVEMVENIEPDVVETEAPEVDDEGGITNSDYCTGSLCQPCVTIHPQSVTLSNGSLLSLSCDCGAGPKPSFQWLKDEEEIPGATFPELVISPVSEDHEGTYTCRVFNNVGTVNSRSANVRITKQKAKEQRIPMKIPEEPQEVCDKVALLIGNRDYDHCDKLGKLYHPTNDVRDIAGVLQSIGFKVISLANLRLDEMREALKLFAKLLDSGVYAVFYFAGHGFEAGGKSYLMPVNADEKYDCSQNLPANEVLQIMQEREAMLKVLLIDCCRTSPGNQSTRDFRDPILSGGLNAEQENVVIAFGCCSQGRVFEHRLKRNGYFAMHLLEHLGDHEKNVEQVLLEVAKGSNTCIYSV</sequence>
<dbReference type="PANTHER" id="PTHR22576:SF37">
    <property type="entry name" value="MUCOSA-ASSOCIATED LYMPHOID TISSUE LYMPHOMA TRANSLOCATION PROTEIN 1"/>
    <property type="match status" value="1"/>
</dbReference>
<dbReference type="GO" id="GO:0004197">
    <property type="term" value="F:cysteine-type endopeptidase activity"/>
    <property type="evidence" value="ECO:0007669"/>
    <property type="project" value="InterPro"/>
</dbReference>
<evidence type="ECO:0000313" key="1">
    <source>
        <dbReference type="EMBL" id="CAB3989272.1"/>
    </source>
</evidence>
<name>A0A6S7GIB6_PARCT</name>
<keyword evidence="2" id="KW-1185">Reference proteome</keyword>
<accession>A0A6S7GIB6</accession>
<dbReference type="PANTHER" id="PTHR22576">
    <property type="entry name" value="MUCOSA ASSOCIATED LYMPHOID TISSUE LYMPHOMA TRANSLOCATION PROTEIN 1/PARACASPASE"/>
    <property type="match status" value="1"/>
</dbReference>
<dbReference type="SUPFAM" id="SSF52129">
    <property type="entry name" value="Caspase-like"/>
    <property type="match status" value="1"/>
</dbReference>
<dbReference type="GO" id="GO:0006508">
    <property type="term" value="P:proteolysis"/>
    <property type="evidence" value="ECO:0007669"/>
    <property type="project" value="InterPro"/>
</dbReference>
<dbReference type="InterPro" id="IPR013783">
    <property type="entry name" value="Ig-like_fold"/>
</dbReference>
<dbReference type="OrthoDB" id="412369at2759"/>